<proteinExistence type="predicted"/>
<feature type="signal peptide" evidence="8">
    <location>
        <begin position="1"/>
        <end position="28"/>
    </location>
</feature>
<evidence type="ECO:0000256" key="2">
    <source>
        <dbReference type="ARBA" id="ARBA00022475"/>
    </source>
</evidence>
<evidence type="ECO:0000256" key="6">
    <source>
        <dbReference type="SAM" id="MobiDB-lite"/>
    </source>
</evidence>
<evidence type="ECO:0000256" key="3">
    <source>
        <dbReference type="ARBA" id="ARBA00022692"/>
    </source>
</evidence>
<feature type="compositionally biased region" description="Basic and acidic residues" evidence="6">
    <location>
        <begin position="834"/>
        <end position="847"/>
    </location>
</feature>
<name>A0ABX6H1C2_9MICO</name>
<dbReference type="InterPro" id="IPR051211">
    <property type="entry name" value="PG_lysyltransferase"/>
</dbReference>
<dbReference type="InterPro" id="IPR035952">
    <property type="entry name" value="Rhomboid-like_sf"/>
</dbReference>
<evidence type="ECO:0000256" key="7">
    <source>
        <dbReference type="SAM" id="Phobius"/>
    </source>
</evidence>
<dbReference type="RefSeq" id="WP_159423266.1">
    <property type="nucleotide sequence ID" value="NZ_CP047180.1"/>
</dbReference>
<keyword evidence="4 7" id="KW-1133">Transmembrane helix</keyword>
<evidence type="ECO:0000259" key="9">
    <source>
        <dbReference type="Pfam" id="PF09924"/>
    </source>
</evidence>
<evidence type="ECO:0000256" key="8">
    <source>
        <dbReference type="SAM" id="SignalP"/>
    </source>
</evidence>
<organism evidence="10 11">
    <name type="scientific">Rathayibacter festucae</name>
    <dbReference type="NCBI Taxonomy" id="110937"/>
    <lineage>
        <taxon>Bacteria</taxon>
        <taxon>Bacillati</taxon>
        <taxon>Actinomycetota</taxon>
        <taxon>Actinomycetes</taxon>
        <taxon>Micrococcales</taxon>
        <taxon>Microbacteriaceae</taxon>
        <taxon>Rathayibacter</taxon>
    </lineage>
</organism>
<sequence>MPSWSLKRGRASARRVAAVLRSSPAAFATTAVVLLASAAAGTLLAPASDETGTWWAAGAGTILGGRPWAAVTGLLIVSGPPAILLVVLLLLPLLIAAERRLRARRLVLAFLLTGALGTAVGAALQSVGASVGEWWAGDTVGDHTFDPLIGGVGALLAATAFMGGLWRRRLRVTVFAVVLMFVLYAGDSADVYRLLAGVAGLVIGAVMAHGVSGLRPQRPAPSSHRESRALLAAVVAVTALGPLVAVLSDSGYGPFSFLGRLLQSAFTGAADLEDPCGATVRHCAHHVRLNLISPGPILLTFVPMILLLVAAYGMRSGRRLGLLLAIGVNAAIAILDIVLLQRAARHPDFQYYAEYLLWVATTVIVPVAVIVLLAVGSRHFRIRAPRESARRWSLVVGIGFVVSLGGYLALSASTRTSFEPVLGIGRLLLDGLLRFVPSSFLGGHGLLAVPREPLARIGFEWVGPVFWLLVVVAVIALLRATDVQGVRGDEAVYRRLLVRHGAGSLGHQGTWQGNEHWIAPDGEGGVAYRVVGGVAITLSDPACAPERRAEVVAGFVAFCDERSWTPVFYSVHDELLPVFDDLGWSRISVGEETIIELGGFELTGKRWQKVRYPLTRAIKLGIEPVWTSWPELSLGMASQIVDLSEKWVSEKALPEMGFTLGGIDEARDPDVALLLAVGPDGVLQGITSWLPVHRDGRIVGWTLDFMRRSDEAMPGIMEFLIASAALRAQEQGAEFVSLSGAPLATAPVPEGEQPPEPTALSGLLEFLARTLEPAYGFTSLFRFKAKFHPRYEGLWMAYPDALQLPRIGAAIGRAYLPDVSPREALAFARALGARPEEKAPPAEKPGAEKPGTQKPGPQKPGADETAPEKPTAPSPAPERATTSG</sequence>
<feature type="transmembrane region" description="Helical" evidence="7">
    <location>
        <begin position="432"/>
        <end position="449"/>
    </location>
</feature>
<feature type="transmembrane region" description="Helical" evidence="7">
    <location>
        <begin position="170"/>
        <end position="186"/>
    </location>
</feature>
<feature type="transmembrane region" description="Helical" evidence="7">
    <location>
        <begin position="192"/>
        <end position="208"/>
    </location>
</feature>
<keyword evidence="3 7" id="KW-0812">Transmembrane</keyword>
<evidence type="ECO:0000313" key="10">
    <source>
        <dbReference type="EMBL" id="QHC63579.1"/>
    </source>
</evidence>
<dbReference type="EMBL" id="CP047180">
    <property type="protein sequence ID" value="QHC63579.1"/>
    <property type="molecule type" value="Genomic_DNA"/>
</dbReference>
<feature type="region of interest" description="Disordered" evidence="6">
    <location>
        <begin position="832"/>
        <end position="884"/>
    </location>
</feature>
<dbReference type="PANTHER" id="PTHR34697">
    <property type="entry name" value="PHOSPHATIDYLGLYCEROL LYSYLTRANSFERASE"/>
    <property type="match status" value="1"/>
</dbReference>
<reference evidence="11" key="1">
    <citation type="submission" date="2019-12" db="EMBL/GenBank/DDBJ databases">
        <title>Complete and draft genome sequences of new strains and members of some known species of the genus Rathayibacter isolated from plants.</title>
        <authorList>
            <person name="Tarlachkov S.V."/>
            <person name="Starodumova I.P."/>
            <person name="Dorofeeva L.V."/>
            <person name="Prisyazhnaya N.V."/>
            <person name="Leyn S."/>
            <person name="Zlamal J."/>
            <person name="Elan M."/>
            <person name="Osterman A.L."/>
            <person name="Nadler S."/>
            <person name="Subbotin S.A."/>
            <person name="Evtushenko L.I."/>
        </authorList>
    </citation>
    <scope>NUCLEOTIDE SEQUENCE [LARGE SCALE GENOMIC DNA]</scope>
    <source>
        <strain evidence="11">VKM Ac-2802</strain>
    </source>
</reference>
<evidence type="ECO:0000256" key="1">
    <source>
        <dbReference type="ARBA" id="ARBA00004651"/>
    </source>
</evidence>
<keyword evidence="2" id="KW-1003">Cell membrane</keyword>
<feature type="transmembrane region" description="Helical" evidence="7">
    <location>
        <begin position="295"/>
        <end position="313"/>
    </location>
</feature>
<feature type="transmembrane region" description="Helical" evidence="7">
    <location>
        <begin position="355"/>
        <end position="380"/>
    </location>
</feature>
<dbReference type="SUPFAM" id="SSF144091">
    <property type="entry name" value="Rhomboid-like"/>
    <property type="match status" value="1"/>
</dbReference>
<accession>A0ABX6H1C2</accession>
<keyword evidence="8" id="KW-0732">Signal</keyword>
<dbReference type="Proteomes" id="UP000464597">
    <property type="component" value="Chromosome"/>
</dbReference>
<evidence type="ECO:0000256" key="4">
    <source>
        <dbReference type="ARBA" id="ARBA00022989"/>
    </source>
</evidence>
<evidence type="ECO:0000256" key="5">
    <source>
        <dbReference type="ARBA" id="ARBA00023136"/>
    </source>
</evidence>
<protein>
    <submittedName>
        <fullName evidence="10">DUF2156 domain-containing protein</fullName>
    </submittedName>
</protein>
<feature type="transmembrane region" description="Helical" evidence="7">
    <location>
        <begin position="68"/>
        <end position="94"/>
    </location>
</feature>
<dbReference type="PANTHER" id="PTHR34697:SF2">
    <property type="entry name" value="PHOSPHATIDYLGLYCEROL LYSYLTRANSFERASE"/>
    <property type="match status" value="1"/>
</dbReference>
<comment type="subcellular location">
    <subcellularLocation>
        <location evidence="1">Cell membrane</location>
        <topology evidence="1">Multi-pass membrane protein</topology>
    </subcellularLocation>
</comment>
<feature type="domain" description="Phosphatidylglycerol lysyltransferase C-terminal" evidence="9">
    <location>
        <begin position="494"/>
        <end position="798"/>
    </location>
</feature>
<keyword evidence="11" id="KW-1185">Reference proteome</keyword>
<feature type="transmembrane region" description="Helical" evidence="7">
    <location>
        <begin position="106"/>
        <end position="124"/>
    </location>
</feature>
<evidence type="ECO:0000313" key="11">
    <source>
        <dbReference type="Proteomes" id="UP000464597"/>
    </source>
</evidence>
<feature type="chain" id="PRO_5047309440" evidence="8">
    <location>
        <begin position="29"/>
        <end position="884"/>
    </location>
</feature>
<feature type="compositionally biased region" description="Low complexity" evidence="6">
    <location>
        <begin position="848"/>
        <end position="860"/>
    </location>
</feature>
<keyword evidence="5 7" id="KW-0472">Membrane</keyword>
<feature type="transmembrane region" description="Helical" evidence="7">
    <location>
        <begin position="320"/>
        <end position="343"/>
    </location>
</feature>
<feature type="transmembrane region" description="Helical" evidence="7">
    <location>
        <begin position="144"/>
        <end position="163"/>
    </location>
</feature>
<feature type="transmembrane region" description="Helical" evidence="7">
    <location>
        <begin position="229"/>
        <end position="248"/>
    </location>
</feature>
<gene>
    <name evidence="10" type="ORF">GSU69_13435</name>
</gene>
<dbReference type="InterPro" id="IPR024320">
    <property type="entry name" value="LPG_synthase_C"/>
</dbReference>
<feature type="transmembrane region" description="Helical" evidence="7">
    <location>
        <begin position="392"/>
        <end position="412"/>
    </location>
</feature>
<dbReference type="Pfam" id="PF09924">
    <property type="entry name" value="LPG_synthase_C"/>
    <property type="match status" value="1"/>
</dbReference>
<feature type="transmembrane region" description="Helical" evidence="7">
    <location>
        <begin position="461"/>
        <end position="478"/>
    </location>
</feature>
<dbReference type="Gene3D" id="1.20.1540.10">
    <property type="entry name" value="Rhomboid-like"/>
    <property type="match status" value="1"/>
</dbReference>